<keyword evidence="3" id="KW-0472">Membrane</keyword>
<dbReference type="InterPro" id="IPR058625">
    <property type="entry name" value="MdtA-like_BSH"/>
</dbReference>
<dbReference type="Gene3D" id="2.40.30.170">
    <property type="match status" value="1"/>
</dbReference>
<dbReference type="SUPFAM" id="SSF111369">
    <property type="entry name" value="HlyD-like secretion proteins"/>
    <property type="match status" value="1"/>
</dbReference>
<accession>A0A1H7TC46</accession>
<dbReference type="RefSeq" id="WP_085286050.1">
    <property type="nucleotide sequence ID" value="NZ_FOBI01000024.1"/>
</dbReference>
<keyword evidence="3" id="KW-0812">Transmembrane</keyword>
<organism evidence="5 6">
    <name type="scientific">Colwellia chukchiensis</name>
    <dbReference type="NCBI Taxonomy" id="641665"/>
    <lineage>
        <taxon>Bacteria</taxon>
        <taxon>Pseudomonadati</taxon>
        <taxon>Pseudomonadota</taxon>
        <taxon>Gammaproteobacteria</taxon>
        <taxon>Alteromonadales</taxon>
        <taxon>Colwelliaceae</taxon>
        <taxon>Colwellia</taxon>
    </lineage>
</organism>
<name>A0A1H7TC46_9GAMM</name>
<dbReference type="Gene3D" id="2.40.50.100">
    <property type="match status" value="1"/>
</dbReference>
<dbReference type="Pfam" id="PF25917">
    <property type="entry name" value="BSH_RND"/>
    <property type="match status" value="1"/>
</dbReference>
<feature type="coiled-coil region" evidence="2">
    <location>
        <begin position="124"/>
        <end position="192"/>
    </location>
</feature>
<dbReference type="Gene3D" id="1.10.287.470">
    <property type="entry name" value="Helix hairpin bin"/>
    <property type="match status" value="1"/>
</dbReference>
<protein>
    <submittedName>
        <fullName evidence="5">RND family efflux transporter, MFP subunit</fullName>
    </submittedName>
</protein>
<keyword evidence="2" id="KW-0175">Coiled coil</keyword>
<evidence type="ECO:0000259" key="4">
    <source>
        <dbReference type="Pfam" id="PF25917"/>
    </source>
</evidence>
<dbReference type="EMBL" id="FOBI01000024">
    <property type="protein sequence ID" value="SEL82079.1"/>
    <property type="molecule type" value="Genomic_DNA"/>
</dbReference>
<dbReference type="InterPro" id="IPR006143">
    <property type="entry name" value="RND_pump_MFP"/>
</dbReference>
<dbReference type="PANTHER" id="PTHR30469:SF12">
    <property type="entry name" value="MULTIDRUG RESISTANCE PROTEIN MDTA"/>
    <property type="match status" value="1"/>
</dbReference>
<dbReference type="OrthoDB" id="5730196at2"/>
<keyword evidence="6" id="KW-1185">Reference proteome</keyword>
<dbReference type="AlphaFoldDB" id="A0A1H7TC46"/>
<evidence type="ECO:0000256" key="2">
    <source>
        <dbReference type="SAM" id="Coils"/>
    </source>
</evidence>
<dbReference type="PANTHER" id="PTHR30469">
    <property type="entry name" value="MULTIDRUG RESISTANCE PROTEIN MDTA"/>
    <property type="match status" value="1"/>
</dbReference>
<evidence type="ECO:0000256" key="1">
    <source>
        <dbReference type="ARBA" id="ARBA00009477"/>
    </source>
</evidence>
<feature type="domain" description="Multidrug resistance protein MdtA-like barrel-sandwich hybrid" evidence="4">
    <location>
        <begin position="83"/>
        <end position="223"/>
    </location>
</feature>
<evidence type="ECO:0000256" key="3">
    <source>
        <dbReference type="SAM" id="Phobius"/>
    </source>
</evidence>
<dbReference type="Proteomes" id="UP000199297">
    <property type="component" value="Unassembled WGS sequence"/>
</dbReference>
<dbReference type="GO" id="GO:0015562">
    <property type="term" value="F:efflux transmembrane transporter activity"/>
    <property type="evidence" value="ECO:0007669"/>
    <property type="project" value="TreeGrafter"/>
</dbReference>
<comment type="similarity">
    <text evidence="1">Belongs to the membrane fusion protein (MFP) (TC 8.A.1) family.</text>
</comment>
<sequence>MSAVVENNNKSSRRMIPLRYVLTPIAIIVAAVIGLIIFAVLSPKPAKKPVIIKPPLVEVQEIARANLSFTIASQGNLVPRTQTQIVSEVAGQIDTVNEKFQVGGFFSKGEVLLQINDSRYQVALLQAQARLEAAKALLVEEQARKKQAEDEWRLTGRALSEAPILAIRVPQLQKAQADVNAAKADVLDAKVKLARTHITAPYDAIIKAQQVDIGQYVNAGSVLATLFAVDYAEVRLPIKQRDVEFLTLPKINQPPAALSNIDIYYHIGGKEYHWPASLSRYEGEVDSRSRVHYVVAEINDPYGIFSANKSQELRIGTFVKAKITGKEVTDIVTLPREALHGANQLYLIDENNRLKIQKINILRHDAEHVYSYDQFAPGLRLVTTQLQTPVDGMALRVVGELVDNQTQDEPNSLAAENAQGNAL</sequence>
<keyword evidence="3" id="KW-1133">Transmembrane helix</keyword>
<dbReference type="STRING" id="641665.GCA_002104455_02110"/>
<evidence type="ECO:0000313" key="5">
    <source>
        <dbReference type="EMBL" id="SEL82079.1"/>
    </source>
</evidence>
<reference evidence="6" key="1">
    <citation type="submission" date="2016-10" db="EMBL/GenBank/DDBJ databases">
        <authorList>
            <person name="Varghese N."/>
            <person name="Submissions S."/>
        </authorList>
    </citation>
    <scope>NUCLEOTIDE SEQUENCE [LARGE SCALE GENOMIC DNA]</scope>
    <source>
        <strain evidence="6">CGMCC 1.9127</strain>
    </source>
</reference>
<proteinExistence type="inferred from homology"/>
<gene>
    <name evidence="5" type="ORF">SAMN05216262_1247</name>
</gene>
<evidence type="ECO:0000313" key="6">
    <source>
        <dbReference type="Proteomes" id="UP000199297"/>
    </source>
</evidence>
<feature type="transmembrane region" description="Helical" evidence="3">
    <location>
        <begin position="20"/>
        <end position="41"/>
    </location>
</feature>
<dbReference type="GO" id="GO:1990281">
    <property type="term" value="C:efflux pump complex"/>
    <property type="evidence" value="ECO:0007669"/>
    <property type="project" value="TreeGrafter"/>
</dbReference>
<dbReference type="NCBIfam" id="TIGR01730">
    <property type="entry name" value="RND_mfp"/>
    <property type="match status" value="1"/>
</dbReference>